<dbReference type="Gene3D" id="3.20.20.330">
    <property type="entry name" value="Homocysteine-binding-like domain"/>
    <property type="match status" value="1"/>
</dbReference>
<proteinExistence type="predicted"/>
<sequence length="363" mass="39440">MQRVLLDGGVATELERRGKNLTQGALWSARCIQTDAEELAEVHIAYLRAGAHVISSSTYQAFVLTLQRELALSPHGARALVRRGVEIAVQARDLFVAEQRQAEPHSPEKHARFVAASTGPYGAFLADGSEYVGKYGGQADSVTALKAFHRTQIECFVGTRADLVLFETVPNANEIQAIGELMNEPEFGALPYAISLQCRVSDAGCSLLADGSPVSAVVTKLVELDRFGSTRSLCAIGVNCVSPNDVKRFVLDIRAGIQEAQQSNTSADPTHAHARETRAFMAFLASRTNDARLPFVMSYPNSGEVYNAGSKTWQWPYLCSQTGDFDSETNRIEKWRELQLSSGAEILGGCCRTTPAFIHALGD</sequence>
<dbReference type="GO" id="GO:0046872">
    <property type="term" value="F:metal ion binding"/>
    <property type="evidence" value="ECO:0007669"/>
    <property type="project" value="UniProtKB-KW"/>
</dbReference>
<dbReference type="Pfam" id="PF02574">
    <property type="entry name" value="S-methyl_trans"/>
    <property type="match status" value="1"/>
</dbReference>
<dbReference type="GO" id="GO:0033528">
    <property type="term" value="P:S-methylmethionine cycle"/>
    <property type="evidence" value="ECO:0007669"/>
    <property type="project" value="TreeGrafter"/>
</dbReference>
<keyword evidence="8" id="KW-1185">Reference proteome</keyword>
<dbReference type="PROSITE" id="PS50970">
    <property type="entry name" value="HCY"/>
    <property type="match status" value="1"/>
</dbReference>
<evidence type="ECO:0000256" key="1">
    <source>
        <dbReference type="ARBA" id="ARBA00022603"/>
    </source>
</evidence>
<feature type="binding site" evidence="5">
    <location>
        <position position="240"/>
    </location>
    <ligand>
        <name>Zn(2+)</name>
        <dbReference type="ChEBI" id="CHEBI:29105"/>
    </ligand>
</feature>
<dbReference type="InterPro" id="IPR036589">
    <property type="entry name" value="HCY_dom_sf"/>
</dbReference>
<dbReference type="OMA" id="CSQPEVI"/>
<gene>
    <name evidence="7" type="ORF">FVE85_0116</name>
</gene>
<evidence type="ECO:0000256" key="3">
    <source>
        <dbReference type="ARBA" id="ARBA00022723"/>
    </source>
</evidence>
<protein>
    <submittedName>
        <fullName evidence="7">Homocysteine S-methyltransferase</fullName>
    </submittedName>
</protein>
<keyword evidence="1 5" id="KW-0489">Methyltransferase</keyword>
<reference evidence="8" key="1">
    <citation type="journal article" date="2019" name="Nat. Commun.">
        <title>Expansion of phycobilisome linker gene families in mesophilic red algae.</title>
        <authorList>
            <person name="Lee J."/>
            <person name="Kim D."/>
            <person name="Bhattacharya D."/>
            <person name="Yoon H.S."/>
        </authorList>
    </citation>
    <scope>NUCLEOTIDE SEQUENCE [LARGE SCALE GENOMIC DNA]</scope>
    <source>
        <strain evidence="8">CCMP 1328</strain>
    </source>
</reference>
<keyword evidence="3 5" id="KW-0479">Metal-binding</keyword>
<evidence type="ECO:0000256" key="5">
    <source>
        <dbReference type="PROSITE-ProRule" id="PRU00333"/>
    </source>
</evidence>
<evidence type="ECO:0000256" key="4">
    <source>
        <dbReference type="ARBA" id="ARBA00022833"/>
    </source>
</evidence>
<dbReference type="OrthoDB" id="261426at2759"/>
<keyword evidence="4 5" id="KW-0862">Zinc</keyword>
<dbReference type="SUPFAM" id="SSF82282">
    <property type="entry name" value="Homocysteine S-methyltransferase"/>
    <property type="match status" value="1"/>
</dbReference>
<dbReference type="PANTHER" id="PTHR46015">
    <property type="entry name" value="ZGC:172121"/>
    <property type="match status" value="1"/>
</dbReference>
<dbReference type="InterPro" id="IPR051486">
    <property type="entry name" value="Hcy_S-methyltransferase"/>
</dbReference>
<feature type="domain" description="Hcy-binding" evidence="6">
    <location>
        <begin position="1"/>
        <end position="363"/>
    </location>
</feature>
<dbReference type="GO" id="GO:0009086">
    <property type="term" value="P:methionine biosynthetic process"/>
    <property type="evidence" value="ECO:0007669"/>
    <property type="project" value="TreeGrafter"/>
</dbReference>
<comment type="cofactor">
    <cofactor evidence="5">
        <name>Zn(2+)</name>
        <dbReference type="ChEBI" id="CHEBI:29105"/>
    </cofactor>
</comment>
<evidence type="ECO:0000313" key="8">
    <source>
        <dbReference type="Proteomes" id="UP000324585"/>
    </source>
</evidence>
<evidence type="ECO:0000256" key="2">
    <source>
        <dbReference type="ARBA" id="ARBA00022679"/>
    </source>
</evidence>
<dbReference type="Proteomes" id="UP000324585">
    <property type="component" value="Unassembled WGS sequence"/>
</dbReference>
<dbReference type="GO" id="GO:0032259">
    <property type="term" value="P:methylation"/>
    <property type="evidence" value="ECO:0007669"/>
    <property type="project" value="UniProtKB-KW"/>
</dbReference>
<dbReference type="EMBL" id="VRMN01000002">
    <property type="protein sequence ID" value="KAA8496387.1"/>
    <property type="molecule type" value="Genomic_DNA"/>
</dbReference>
<accession>A0A5J4Z130</accession>
<dbReference type="PANTHER" id="PTHR46015:SF1">
    <property type="entry name" value="HOMOCYSTEINE S-METHYLTRANSFERASE-LIKE ISOFORM 1"/>
    <property type="match status" value="1"/>
</dbReference>
<keyword evidence="2 5" id="KW-0808">Transferase</keyword>
<comment type="caution">
    <text evidence="7">The sequence shown here is derived from an EMBL/GenBank/DDBJ whole genome shotgun (WGS) entry which is preliminary data.</text>
</comment>
<dbReference type="AlphaFoldDB" id="A0A5J4Z130"/>
<name>A0A5J4Z130_PORPP</name>
<organism evidence="7 8">
    <name type="scientific">Porphyridium purpureum</name>
    <name type="common">Red alga</name>
    <name type="synonym">Porphyridium cruentum</name>
    <dbReference type="NCBI Taxonomy" id="35688"/>
    <lineage>
        <taxon>Eukaryota</taxon>
        <taxon>Rhodophyta</taxon>
        <taxon>Bangiophyceae</taxon>
        <taxon>Porphyridiales</taxon>
        <taxon>Porphyridiaceae</taxon>
        <taxon>Porphyridium</taxon>
    </lineage>
</organism>
<evidence type="ECO:0000313" key="7">
    <source>
        <dbReference type="EMBL" id="KAA8496387.1"/>
    </source>
</evidence>
<evidence type="ECO:0000259" key="6">
    <source>
        <dbReference type="PROSITE" id="PS50970"/>
    </source>
</evidence>
<dbReference type="GO" id="GO:0008898">
    <property type="term" value="F:S-adenosylmethionine-homocysteine S-methyltransferase activity"/>
    <property type="evidence" value="ECO:0007669"/>
    <property type="project" value="TreeGrafter"/>
</dbReference>
<feature type="binding site" evidence="5">
    <location>
        <position position="351"/>
    </location>
    <ligand>
        <name>Zn(2+)</name>
        <dbReference type="ChEBI" id="CHEBI:29105"/>
    </ligand>
</feature>
<dbReference type="InterPro" id="IPR003726">
    <property type="entry name" value="HCY_dom"/>
</dbReference>
<feature type="binding site" evidence="5">
    <location>
        <position position="350"/>
    </location>
    <ligand>
        <name>Zn(2+)</name>
        <dbReference type="ChEBI" id="CHEBI:29105"/>
    </ligand>
</feature>